<feature type="compositionally biased region" description="Basic and acidic residues" evidence="1">
    <location>
        <begin position="38"/>
        <end position="57"/>
    </location>
</feature>
<sequence>MPYSPPWVTLPSREHQEIRRNVLGQLENSFEQVGLLPAKDKDRDRTKNNIDSKRGREAQVGSILPKLHKKSDVLSSVPADAFFMLVPLWPAETDVYSQRLSPFHIPSIPVESRRYLLVSYKPQQREESSRDSTTHDTRLKILLPGFHVIARQVSHQELQGTGVRLPEQGISVSGSLEDAFAQMPGSNEVALESDVATSSSSSSTSPPTPQLSVIASCNTRDAGLEFDPLALIELGLCRVLSSRELSEDSDSIDDTEQSMTVKLTPIGSAVMEMVWVGGLALSSFGS</sequence>
<feature type="region of interest" description="Disordered" evidence="1">
    <location>
        <begin position="190"/>
        <end position="210"/>
    </location>
</feature>
<feature type="region of interest" description="Disordered" evidence="1">
    <location>
        <begin position="38"/>
        <end position="58"/>
    </location>
</feature>
<organism evidence="2 3">
    <name type="scientific">Lentinula raphanica</name>
    <dbReference type="NCBI Taxonomy" id="153919"/>
    <lineage>
        <taxon>Eukaryota</taxon>
        <taxon>Fungi</taxon>
        <taxon>Dikarya</taxon>
        <taxon>Basidiomycota</taxon>
        <taxon>Agaricomycotina</taxon>
        <taxon>Agaricomycetes</taxon>
        <taxon>Agaricomycetidae</taxon>
        <taxon>Agaricales</taxon>
        <taxon>Marasmiineae</taxon>
        <taxon>Omphalotaceae</taxon>
        <taxon>Lentinula</taxon>
    </lineage>
</organism>
<comment type="caution">
    <text evidence="2">The sequence shown here is derived from an EMBL/GenBank/DDBJ whole genome shotgun (WGS) entry which is preliminary data.</text>
</comment>
<reference evidence="2" key="1">
    <citation type="submission" date="2022-08" db="EMBL/GenBank/DDBJ databases">
        <authorList>
            <consortium name="DOE Joint Genome Institute"/>
            <person name="Min B."/>
            <person name="Riley R."/>
            <person name="Sierra-Patev S."/>
            <person name="Naranjo-Ortiz M."/>
            <person name="Looney B."/>
            <person name="Konkel Z."/>
            <person name="Slot J.C."/>
            <person name="Sakamoto Y."/>
            <person name="Steenwyk J.L."/>
            <person name="Rokas A."/>
            <person name="Carro J."/>
            <person name="Camarero S."/>
            <person name="Ferreira P."/>
            <person name="Molpeceres G."/>
            <person name="Ruiz-Duenas F.J."/>
            <person name="Serrano A."/>
            <person name="Henrissat B."/>
            <person name="Drula E."/>
            <person name="Hughes K.W."/>
            <person name="Mata J.L."/>
            <person name="Ishikawa N.K."/>
            <person name="Vargas-Isla R."/>
            <person name="Ushijima S."/>
            <person name="Smith C.A."/>
            <person name="Ahrendt S."/>
            <person name="Andreopoulos W."/>
            <person name="He G."/>
            <person name="Labutti K."/>
            <person name="Lipzen A."/>
            <person name="Ng V."/>
            <person name="Sandor L."/>
            <person name="Barry K."/>
            <person name="Martinez A.T."/>
            <person name="Xiao Y."/>
            <person name="Gibbons J.G."/>
            <person name="Terashima K."/>
            <person name="Hibbett D.S."/>
            <person name="Grigoriev I.V."/>
        </authorList>
    </citation>
    <scope>NUCLEOTIDE SEQUENCE</scope>
    <source>
        <strain evidence="2">TFB9207</strain>
    </source>
</reference>
<proteinExistence type="predicted"/>
<name>A0AA38UJ37_9AGAR</name>
<accession>A0AA38UJ37</accession>
<evidence type="ECO:0000256" key="1">
    <source>
        <dbReference type="SAM" id="MobiDB-lite"/>
    </source>
</evidence>
<keyword evidence="3" id="KW-1185">Reference proteome</keyword>
<dbReference type="Proteomes" id="UP001163846">
    <property type="component" value="Unassembled WGS sequence"/>
</dbReference>
<dbReference type="AlphaFoldDB" id="A0AA38UJ37"/>
<gene>
    <name evidence="2" type="ORF">F5878DRAFT_528331</name>
</gene>
<protein>
    <submittedName>
        <fullName evidence="2">Uncharacterized protein</fullName>
    </submittedName>
</protein>
<dbReference type="EMBL" id="MU805982">
    <property type="protein sequence ID" value="KAJ3843224.1"/>
    <property type="molecule type" value="Genomic_DNA"/>
</dbReference>
<evidence type="ECO:0000313" key="3">
    <source>
        <dbReference type="Proteomes" id="UP001163846"/>
    </source>
</evidence>
<evidence type="ECO:0000313" key="2">
    <source>
        <dbReference type="EMBL" id="KAJ3843224.1"/>
    </source>
</evidence>